<evidence type="ECO:0000313" key="2">
    <source>
        <dbReference type="Proteomes" id="UP001056120"/>
    </source>
</evidence>
<accession>A0ACB9EUM7</accession>
<reference evidence="1 2" key="2">
    <citation type="journal article" date="2022" name="Mol. Ecol. Resour.">
        <title>The genomes of chicory, endive, great burdock and yacon provide insights into Asteraceae paleo-polyploidization history and plant inulin production.</title>
        <authorList>
            <person name="Fan W."/>
            <person name="Wang S."/>
            <person name="Wang H."/>
            <person name="Wang A."/>
            <person name="Jiang F."/>
            <person name="Liu H."/>
            <person name="Zhao H."/>
            <person name="Xu D."/>
            <person name="Zhang Y."/>
        </authorList>
    </citation>
    <scope>NUCLEOTIDE SEQUENCE [LARGE SCALE GENOMIC DNA]</scope>
    <source>
        <strain evidence="2">cv. Yunnan</strain>
        <tissue evidence="1">Leaves</tissue>
    </source>
</reference>
<reference evidence="2" key="1">
    <citation type="journal article" date="2022" name="Mol. Ecol. Resour.">
        <title>The genomes of chicory, endive, great burdock and yacon provide insights into Asteraceae palaeo-polyploidization history and plant inulin production.</title>
        <authorList>
            <person name="Fan W."/>
            <person name="Wang S."/>
            <person name="Wang H."/>
            <person name="Wang A."/>
            <person name="Jiang F."/>
            <person name="Liu H."/>
            <person name="Zhao H."/>
            <person name="Xu D."/>
            <person name="Zhang Y."/>
        </authorList>
    </citation>
    <scope>NUCLEOTIDE SEQUENCE [LARGE SCALE GENOMIC DNA]</scope>
    <source>
        <strain evidence="2">cv. Yunnan</strain>
    </source>
</reference>
<protein>
    <submittedName>
        <fullName evidence="1">Uncharacterized protein</fullName>
    </submittedName>
</protein>
<organism evidence="1 2">
    <name type="scientific">Smallanthus sonchifolius</name>
    <dbReference type="NCBI Taxonomy" id="185202"/>
    <lineage>
        <taxon>Eukaryota</taxon>
        <taxon>Viridiplantae</taxon>
        <taxon>Streptophyta</taxon>
        <taxon>Embryophyta</taxon>
        <taxon>Tracheophyta</taxon>
        <taxon>Spermatophyta</taxon>
        <taxon>Magnoliopsida</taxon>
        <taxon>eudicotyledons</taxon>
        <taxon>Gunneridae</taxon>
        <taxon>Pentapetalae</taxon>
        <taxon>asterids</taxon>
        <taxon>campanulids</taxon>
        <taxon>Asterales</taxon>
        <taxon>Asteraceae</taxon>
        <taxon>Asteroideae</taxon>
        <taxon>Heliantheae alliance</taxon>
        <taxon>Millerieae</taxon>
        <taxon>Smallanthus</taxon>
    </lineage>
</organism>
<comment type="caution">
    <text evidence="1">The sequence shown here is derived from an EMBL/GenBank/DDBJ whole genome shotgun (WGS) entry which is preliminary data.</text>
</comment>
<dbReference type="Proteomes" id="UP001056120">
    <property type="component" value="Linkage Group LG17"/>
</dbReference>
<proteinExistence type="predicted"/>
<sequence>MVLSFGTRLQPAKDRRWTFHNSKGDHKEDSAIVHGAGKGYPVHANPWVKESLESLVDSDEDEEDMDVTHKNHVMHGEPTVYSLNDGGEVNGDNIGDNMVESGDTLELDGSDQECNNVGDQLTKQKEVTEFTM</sequence>
<dbReference type="EMBL" id="CM042034">
    <property type="protein sequence ID" value="KAI3762445.1"/>
    <property type="molecule type" value="Genomic_DNA"/>
</dbReference>
<keyword evidence="2" id="KW-1185">Reference proteome</keyword>
<evidence type="ECO:0000313" key="1">
    <source>
        <dbReference type="EMBL" id="KAI3762445.1"/>
    </source>
</evidence>
<gene>
    <name evidence="1" type="ORF">L1987_52875</name>
</gene>
<name>A0ACB9EUM7_9ASTR</name>